<keyword evidence="3" id="KW-1133">Transmembrane helix</keyword>
<feature type="transmembrane region" description="Helical" evidence="3">
    <location>
        <begin position="142"/>
        <end position="160"/>
    </location>
</feature>
<dbReference type="Proteomes" id="UP000054408">
    <property type="component" value="Unassembled WGS sequence"/>
</dbReference>
<proteinExistence type="predicted"/>
<dbReference type="Gene3D" id="3.30.810.10">
    <property type="entry name" value="2-Layer Sandwich"/>
    <property type="match status" value="1"/>
</dbReference>
<reference evidence="5 6" key="1">
    <citation type="submission" date="2010-05" db="EMBL/GenBank/DDBJ databases">
        <title>The Genome Sequence of Thecamonas trahens ATCC 50062.</title>
        <authorList>
            <consortium name="The Broad Institute Genome Sequencing Platform"/>
            <person name="Russ C."/>
            <person name="Cuomo C."/>
            <person name="Shea T."/>
            <person name="Young S.K."/>
            <person name="Zeng Q."/>
            <person name="Koehrsen M."/>
            <person name="Haas B."/>
            <person name="Borodovsky M."/>
            <person name="Guigo R."/>
            <person name="Alvarado L."/>
            <person name="Berlin A."/>
            <person name="Bochicchio J."/>
            <person name="Borenstein D."/>
            <person name="Chapman S."/>
            <person name="Chen Z."/>
            <person name="Freedman E."/>
            <person name="Gellesch M."/>
            <person name="Goldberg J."/>
            <person name="Griggs A."/>
            <person name="Gujja S."/>
            <person name="Heilman E."/>
            <person name="Heiman D."/>
            <person name="Hepburn T."/>
            <person name="Howarth C."/>
            <person name="Jen D."/>
            <person name="Larson L."/>
            <person name="Mehta T."/>
            <person name="Park D."/>
            <person name="Pearson M."/>
            <person name="Roberts A."/>
            <person name="Saif S."/>
            <person name="Shenoy N."/>
            <person name="Sisk P."/>
            <person name="Stolte C."/>
            <person name="Sykes S."/>
            <person name="Thomson T."/>
            <person name="Walk T."/>
            <person name="White J."/>
            <person name="Yandava C."/>
            <person name="Burger G."/>
            <person name="Gray M.W."/>
            <person name="Holland P.W.H."/>
            <person name="King N."/>
            <person name="Lang F.B.F."/>
            <person name="Roger A.J."/>
            <person name="Ruiz-Trillo I."/>
            <person name="Lander E."/>
            <person name="Nusbaum C."/>
        </authorList>
    </citation>
    <scope>NUCLEOTIDE SEQUENCE [LARGE SCALE GENOMIC DNA]</scope>
    <source>
        <strain evidence="5 6">ATCC 50062</strain>
    </source>
</reference>
<dbReference type="CDD" id="cd00139">
    <property type="entry name" value="PIPKc"/>
    <property type="match status" value="1"/>
</dbReference>
<evidence type="ECO:0000259" key="4">
    <source>
        <dbReference type="PROSITE" id="PS51455"/>
    </source>
</evidence>
<dbReference type="GO" id="GO:0005524">
    <property type="term" value="F:ATP binding"/>
    <property type="evidence" value="ECO:0007669"/>
    <property type="project" value="UniProtKB-UniRule"/>
</dbReference>
<dbReference type="GO" id="GO:0046854">
    <property type="term" value="P:phosphatidylinositol phosphate biosynthetic process"/>
    <property type="evidence" value="ECO:0007669"/>
    <property type="project" value="TreeGrafter"/>
</dbReference>
<dbReference type="STRING" id="461836.A0A0L0DB47"/>
<gene>
    <name evidence="5" type="ORF">AMSG_05325</name>
</gene>
<dbReference type="PROSITE" id="PS51455">
    <property type="entry name" value="PIPK"/>
    <property type="match status" value="1"/>
</dbReference>
<feature type="region of interest" description="Disordered" evidence="2">
    <location>
        <begin position="627"/>
        <end position="649"/>
    </location>
</feature>
<dbReference type="PANTHER" id="PTHR23086">
    <property type="entry name" value="PHOSPHATIDYLINOSITOL-4-PHOSPHATE 5-KINASE"/>
    <property type="match status" value="1"/>
</dbReference>
<protein>
    <submittedName>
        <fullName evidence="5">PPK-1 protein</fullName>
    </submittedName>
</protein>
<keyword evidence="3" id="KW-0812">Transmembrane</keyword>
<dbReference type="eggNOG" id="KOG0229">
    <property type="taxonomic scope" value="Eukaryota"/>
</dbReference>
<keyword evidence="1" id="KW-0418">Kinase</keyword>
<dbReference type="Pfam" id="PF01504">
    <property type="entry name" value="PIP5K"/>
    <property type="match status" value="2"/>
</dbReference>
<evidence type="ECO:0000256" key="1">
    <source>
        <dbReference type="PROSITE-ProRule" id="PRU00781"/>
    </source>
</evidence>
<dbReference type="AlphaFoldDB" id="A0A0L0DB47"/>
<keyword evidence="1" id="KW-0067">ATP-binding</keyword>
<dbReference type="InterPro" id="IPR023610">
    <property type="entry name" value="PInositol-4/5-P-5/4-kinase"/>
</dbReference>
<keyword evidence="1" id="KW-0547">Nucleotide-binding</keyword>
<dbReference type="GeneID" id="25564757"/>
<evidence type="ECO:0000256" key="3">
    <source>
        <dbReference type="SAM" id="Phobius"/>
    </source>
</evidence>
<dbReference type="PANTHER" id="PTHR23086:SF8">
    <property type="entry name" value="PHOSPHATIDYLINOSITOL 5-PHOSPHATE 4-KINASE, ISOFORM A"/>
    <property type="match status" value="1"/>
</dbReference>
<dbReference type="InterPro" id="IPR027483">
    <property type="entry name" value="PInositol-4-P-4/5-kinase_C_sf"/>
</dbReference>
<dbReference type="GO" id="GO:0016308">
    <property type="term" value="F:1-phosphatidylinositol-4-phosphate 5-kinase activity"/>
    <property type="evidence" value="ECO:0007669"/>
    <property type="project" value="TreeGrafter"/>
</dbReference>
<keyword evidence="3" id="KW-0472">Membrane</keyword>
<keyword evidence="1" id="KW-0808">Transferase</keyword>
<feature type="domain" description="PIPK" evidence="4">
    <location>
        <begin position="428"/>
        <end position="824"/>
    </location>
</feature>
<dbReference type="RefSeq" id="XP_013758034.1">
    <property type="nucleotide sequence ID" value="XM_013902580.1"/>
</dbReference>
<organism evidence="5 6">
    <name type="scientific">Thecamonas trahens ATCC 50062</name>
    <dbReference type="NCBI Taxonomy" id="461836"/>
    <lineage>
        <taxon>Eukaryota</taxon>
        <taxon>Apusozoa</taxon>
        <taxon>Apusomonadida</taxon>
        <taxon>Apusomonadidae</taxon>
        <taxon>Thecamonas</taxon>
    </lineage>
</organism>
<feature type="transmembrane region" description="Helical" evidence="3">
    <location>
        <begin position="225"/>
        <end position="242"/>
    </location>
</feature>
<feature type="transmembrane region" description="Helical" evidence="3">
    <location>
        <begin position="180"/>
        <end position="204"/>
    </location>
</feature>
<feature type="transmembrane region" description="Helical" evidence="3">
    <location>
        <begin position="21"/>
        <end position="43"/>
    </location>
</feature>
<dbReference type="GO" id="GO:0005886">
    <property type="term" value="C:plasma membrane"/>
    <property type="evidence" value="ECO:0007669"/>
    <property type="project" value="TreeGrafter"/>
</dbReference>
<dbReference type="OrthoDB" id="70770at2759"/>
<evidence type="ECO:0000313" key="6">
    <source>
        <dbReference type="Proteomes" id="UP000054408"/>
    </source>
</evidence>
<dbReference type="SUPFAM" id="SSF56104">
    <property type="entry name" value="SAICAR synthase-like"/>
    <property type="match status" value="2"/>
</dbReference>
<dbReference type="InterPro" id="IPR002498">
    <property type="entry name" value="PInositol-4-P-4/5-kinase_core"/>
</dbReference>
<dbReference type="SMART" id="SM00330">
    <property type="entry name" value="PIPKc"/>
    <property type="match status" value="1"/>
</dbReference>
<accession>A0A0L0DB47</accession>
<dbReference type="Gene3D" id="3.30.800.10">
    <property type="entry name" value="Phosphatidylinositol Phosphate Kinase II Beta"/>
    <property type="match status" value="1"/>
</dbReference>
<feature type="transmembrane region" description="Helical" evidence="3">
    <location>
        <begin position="55"/>
        <end position="79"/>
    </location>
</feature>
<evidence type="ECO:0000313" key="5">
    <source>
        <dbReference type="EMBL" id="KNC49326.1"/>
    </source>
</evidence>
<dbReference type="InterPro" id="IPR027484">
    <property type="entry name" value="PInositol-4-P-5-kinase_N"/>
</dbReference>
<evidence type="ECO:0000256" key="2">
    <source>
        <dbReference type="SAM" id="MobiDB-lite"/>
    </source>
</evidence>
<sequence>MRAESREELVAQYVQDFDSTVYVYLVTSSLALVLCTLSFSLYASIPALRKHPSSIIFWNLVADAAFSLKFFLSSVAWLARSPVARPGLYDHSFHLIADSCVSAAIYGEFWGVTTGGYNFVWVFNFYRELKAPLISTKSSMKFYHAYVLFMSLIGVAAVLANHHFTVSGDLTCWVAIHSVAAWYTDILIVIYGGFGFYTLVYLVAWRLKGQLIFARSRRAQLLKHHAWYVLVFVVCWLPPLIWRHTYSAIYGADAQQPHLLRLLTAAMYSGQAVLICFVRMLEPSVRRVLCSRLPCCRRFFPPQTGYDELATVDAPDWDTLTGIVSIQGDAPGSGLPRVTTPYTALLSPFGDEPAMRYGSVSPVSSSKIRLRTPTLVDPNEVRGWGLGSEFRVEMLLCMLSGVCQNLYDAKVRETQEFIRTAPLTELRKLAEVKTRYSFKFKFRNAGVTSSLHDTDDVGSITDSAMSGAFDTFDASPTGKAPPSGESRHHITVYAADLFEAIRGVCSVSAAEIARVISPDLYRAGRIKASFSAARSGSFFCFSADARFMVKTMPSKEVAVLLQLLPEYYLHRTMNKSTLLCPILGLYALHVTQFETVYLMVMGNVLGDVKHDAVYDLKGSTVNRMSAGRASSLHSASGPEPSPLAATTPTTPVLGLLSGRTAALSPGSSAAGSPESGSKLDAANTGKSSGLLMDNDFAVDFPAGLAISARARRRLLRQLESDARLLTAHNLMDYSVLVGVSRVTPDGPQRPARDLLGDPLWVLSSTDGEYVYALGIIDLFQRYNVSKKVERSLKKLRHASRTVDISALPPEGYAARLLRFVADSVFP</sequence>
<dbReference type="Gene3D" id="1.20.1070.10">
    <property type="entry name" value="Rhodopsin 7-helix transmembrane proteins"/>
    <property type="match status" value="1"/>
</dbReference>
<name>A0A0L0DB47_THETB</name>
<dbReference type="EMBL" id="GL349454">
    <property type="protein sequence ID" value="KNC49326.1"/>
    <property type="molecule type" value="Genomic_DNA"/>
</dbReference>
<keyword evidence="6" id="KW-1185">Reference proteome</keyword>